<evidence type="ECO:0000313" key="10">
    <source>
        <dbReference type="EMBL" id="ODQ47156.1"/>
    </source>
</evidence>
<comment type="subcellular location">
    <subcellularLocation>
        <location evidence="1">Nucleus</location>
    </subcellularLocation>
</comment>
<evidence type="ECO:0000256" key="8">
    <source>
        <dbReference type="SAM" id="MobiDB-lite"/>
    </source>
</evidence>
<protein>
    <recommendedName>
        <fullName evidence="9">C2H2-type domain-containing protein</fullName>
    </recommendedName>
</protein>
<dbReference type="InterPro" id="IPR036236">
    <property type="entry name" value="Znf_C2H2_sf"/>
</dbReference>
<dbReference type="GeneID" id="30179461"/>
<dbReference type="InterPro" id="IPR013087">
    <property type="entry name" value="Znf_C2H2_type"/>
</dbReference>
<dbReference type="PANTHER" id="PTHR40626">
    <property type="entry name" value="MIP31509P"/>
    <property type="match status" value="1"/>
</dbReference>
<dbReference type="Proteomes" id="UP000094455">
    <property type="component" value="Unassembled WGS sequence"/>
</dbReference>
<dbReference type="STRING" id="763406.A0A1E3NM59"/>
<organism evidence="10 11">
    <name type="scientific">Pichia membranifaciens NRRL Y-2026</name>
    <dbReference type="NCBI Taxonomy" id="763406"/>
    <lineage>
        <taxon>Eukaryota</taxon>
        <taxon>Fungi</taxon>
        <taxon>Dikarya</taxon>
        <taxon>Ascomycota</taxon>
        <taxon>Saccharomycotina</taxon>
        <taxon>Pichiomycetes</taxon>
        <taxon>Pichiales</taxon>
        <taxon>Pichiaceae</taxon>
        <taxon>Pichia</taxon>
    </lineage>
</organism>
<dbReference type="Pfam" id="PF00096">
    <property type="entry name" value="zf-C2H2"/>
    <property type="match status" value="1"/>
</dbReference>
<feature type="domain" description="C2H2-type" evidence="9">
    <location>
        <begin position="16"/>
        <end position="45"/>
    </location>
</feature>
<keyword evidence="3" id="KW-0677">Repeat</keyword>
<keyword evidence="5" id="KW-0862">Zinc</keyword>
<feature type="compositionally biased region" description="Polar residues" evidence="8">
    <location>
        <begin position="74"/>
        <end position="105"/>
    </location>
</feature>
<accession>A0A1E3NM59</accession>
<dbReference type="GO" id="GO:0006351">
    <property type="term" value="P:DNA-templated transcription"/>
    <property type="evidence" value="ECO:0007669"/>
    <property type="project" value="InterPro"/>
</dbReference>
<evidence type="ECO:0000256" key="7">
    <source>
        <dbReference type="PROSITE-ProRule" id="PRU00042"/>
    </source>
</evidence>
<dbReference type="GO" id="GO:0005634">
    <property type="term" value="C:nucleus"/>
    <property type="evidence" value="ECO:0007669"/>
    <property type="project" value="UniProtKB-SubCell"/>
</dbReference>
<dbReference type="AlphaFoldDB" id="A0A1E3NM59"/>
<evidence type="ECO:0000256" key="2">
    <source>
        <dbReference type="ARBA" id="ARBA00022723"/>
    </source>
</evidence>
<keyword evidence="2" id="KW-0479">Metal-binding</keyword>
<sequence length="715" mass="81290">MAVEISKKRKRRKGPFICPVVNCGKVFSRSDHLARHQVGHSSQRLRCDFEGCGKVFTRIDVKKKHEAIHRKKNSGQTSPQDDNNEFASSSSKEGNMVANKTSPMYSSDPHIGKNTLSLLEEVFALSPNFPNENCQTEIDNKTLYNMIHFIPELENNADFTVAKIKWFLELYWSLYHCQYPILHRPSFSTYDAPPLLLLSMIMTGSSLAKKVTPPPGFLFEDPSKLAMIIAEPLRWLVFACNEAKPPCKAWVIQSLIILETYEIISSSRAFHERAVIYNGAKIQLLRRSPILGGDPFKSYGSDTSKSTNLWNTWIESESMKRAALMSFNLDTIHAVVFGHPMNIFANQIKLSLPCPDDIWEYKNVDRNKAPYHVTETPLFLDALKSLLKGEAVNVDSFGRQIILSGLINLVLQTEQNVLQWNNFGWKTIEKSWKDDISAAIKFWKTQLPEGNCCLTLSSVYYAGATSPPLPPSLMPEDTRCKFPVYHAAQIYLRITHYDYIVFAGAPKRMNVPILPEDYAIVVRRIDKWSNSVSGKLSVINSLILLFEMLLSPEGSVDIVNYYYEPDKDPFIYRPNVIICAILSLWAYAFHVFGPESLFSSPDLRHQLKSGFIPAMEDGSYYLRRVRSELVKRTGISFSSLDHMDSAENIKAMKEFCRVLPEIRGLHHLIGLLRTLETSYLGCEWQVGREYAKLLGNCIKRSAGATHVFCNDMYDV</sequence>
<evidence type="ECO:0000256" key="5">
    <source>
        <dbReference type="ARBA" id="ARBA00022833"/>
    </source>
</evidence>
<dbReference type="GO" id="GO:0000981">
    <property type="term" value="F:DNA-binding transcription factor activity, RNA polymerase II-specific"/>
    <property type="evidence" value="ECO:0007669"/>
    <property type="project" value="InterPro"/>
</dbReference>
<gene>
    <name evidence="10" type="ORF">PICMEDRAFT_32528</name>
</gene>
<dbReference type="Gene3D" id="3.30.160.60">
    <property type="entry name" value="Classic Zinc Finger"/>
    <property type="match status" value="1"/>
</dbReference>
<keyword evidence="4 7" id="KW-0863">Zinc-finger</keyword>
<evidence type="ECO:0000256" key="4">
    <source>
        <dbReference type="ARBA" id="ARBA00022771"/>
    </source>
</evidence>
<dbReference type="EMBL" id="KV454002">
    <property type="protein sequence ID" value="ODQ47156.1"/>
    <property type="molecule type" value="Genomic_DNA"/>
</dbReference>
<feature type="region of interest" description="Disordered" evidence="8">
    <location>
        <begin position="65"/>
        <end position="106"/>
    </location>
</feature>
<dbReference type="PROSITE" id="PS00028">
    <property type="entry name" value="ZINC_FINGER_C2H2_1"/>
    <property type="match status" value="2"/>
</dbReference>
<dbReference type="OrthoDB" id="1405595at2759"/>
<keyword evidence="6" id="KW-0539">Nucleus</keyword>
<dbReference type="InterPro" id="IPR051059">
    <property type="entry name" value="VerF-like"/>
</dbReference>
<keyword evidence="11" id="KW-1185">Reference proteome</keyword>
<evidence type="ECO:0000256" key="1">
    <source>
        <dbReference type="ARBA" id="ARBA00004123"/>
    </source>
</evidence>
<feature type="domain" description="C2H2-type" evidence="9">
    <location>
        <begin position="45"/>
        <end position="74"/>
    </location>
</feature>
<dbReference type="PANTHER" id="PTHR40626:SF11">
    <property type="entry name" value="ZINC FINGER PROTEIN YPR022C"/>
    <property type="match status" value="1"/>
</dbReference>
<dbReference type="RefSeq" id="XP_019018269.1">
    <property type="nucleotide sequence ID" value="XM_019162774.1"/>
</dbReference>
<evidence type="ECO:0000256" key="3">
    <source>
        <dbReference type="ARBA" id="ARBA00022737"/>
    </source>
</evidence>
<dbReference type="GO" id="GO:0008270">
    <property type="term" value="F:zinc ion binding"/>
    <property type="evidence" value="ECO:0007669"/>
    <property type="project" value="UniProtKB-KW"/>
</dbReference>
<evidence type="ECO:0000313" key="11">
    <source>
        <dbReference type="Proteomes" id="UP000094455"/>
    </source>
</evidence>
<proteinExistence type="predicted"/>
<evidence type="ECO:0000256" key="6">
    <source>
        <dbReference type="ARBA" id="ARBA00023242"/>
    </source>
</evidence>
<dbReference type="SUPFAM" id="SSF57667">
    <property type="entry name" value="beta-beta-alpha zinc fingers"/>
    <property type="match status" value="1"/>
</dbReference>
<reference evidence="10 11" key="1">
    <citation type="journal article" date="2016" name="Proc. Natl. Acad. Sci. U.S.A.">
        <title>Comparative genomics of biotechnologically important yeasts.</title>
        <authorList>
            <person name="Riley R."/>
            <person name="Haridas S."/>
            <person name="Wolfe K.H."/>
            <person name="Lopes M.R."/>
            <person name="Hittinger C.T."/>
            <person name="Goeker M."/>
            <person name="Salamov A.A."/>
            <person name="Wisecaver J.H."/>
            <person name="Long T.M."/>
            <person name="Calvey C.H."/>
            <person name="Aerts A.L."/>
            <person name="Barry K.W."/>
            <person name="Choi C."/>
            <person name="Clum A."/>
            <person name="Coughlan A.Y."/>
            <person name="Deshpande S."/>
            <person name="Douglass A.P."/>
            <person name="Hanson S.J."/>
            <person name="Klenk H.-P."/>
            <person name="LaButti K.M."/>
            <person name="Lapidus A."/>
            <person name="Lindquist E.A."/>
            <person name="Lipzen A.M."/>
            <person name="Meier-Kolthoff J.P."/>
            <person name="Ohm R.A."/>
            <person name="Otillar R.P."/>
            <person name="Pangilinan J.L."/>
            <person name="Peng Y."/>
            <person name="Rokas A."/>
            <person name="Rosa C.A."/>
            <person name="Scheuner C."/>
            <person name="Sibirny A.A."/>
            <person name="Slot J.C."/>
            <person name="Stielow J.B."/>
            <person name="Sun H."/>
            <person name="Kurtzman C.P."/>
            <person name="Blackwell M."/>
            <person name="Grigoriev I.V."/>
            <person name="Jeffries T.W."/>
        </authorList>
    </citation>
    <scope>NUCLEOTIDE SEQUENCE [LARGE SCALE GENOMIC DNA]</scope>
    <source>
        <strain evidence="10 11">NRRL Y-2026</strain>
    </source>
</reference>
<dbReference type="Pfam" id="PF04082">
    <property type="entry name" value="Fungal_trans"/>
    <property type="match status" value="1"/>
</dbReference>
<dbReference type="CDD" id="cd12148">
    <property type="entry name" value="fungal_TF_MHR"/>
    <property type="match status" value="1"/>
</dbReference>
<dbReference type="PROSITE" id="PS50157">
    <property type="entry name" value="ZINC_FINGER_C2H2_2"/>
    <property type="match status" value="2"/>
</dbReference>
<dbReference type="GO" id="GO:0000785">
    <property type="term" value="C:chromatin"/>
    <property type="evidence" value="ECO:0007669"/>
    <property type="project" value="TreeGrafter"/>
</dbReference>
<dbReference type="GO" id="GO:0000978">
    <property type="term" value="F:RNA polymerase II cis-regulatory region sequence-specific DNA binding"/>
    <property type="evidence" value="ECO:0007669"/>
    <property type="project" value="InterPro"/>
</dbReference>
<dbReference type="InterPro" id="IPR007219">
    <property type="entry name" value="XnlR_reg_dom"/>
</dbReference>
<dbReference type="SMART" id="SM00355">
    <property type="entry name" value="ZnF_C2H2"/>
    <property type="match status" value="2"/>
</dbReference>
<name>A0A1E3NM59_9ASCO</name>
<evidence type="ECO:0000259" key="9">
    <source>
        <dbReference type="PROSITE" id="PS50157"/>
    </source>
</evidence>